<accession>B1YE42</accession>
<feature type="transmembrane region" description="Helical" evidence="1">
    <location>
        <begin position="536"/>
        <end position="554"/>
    </location>
</feature>
<feature type="transmembrane region" description="Helical" evidence="1">
    <location>
        <begin position="414"/>
        <end position="444"/>
    </location>
</feature>
<proteinExistence type="predicted"/>
<keyword evidence="1" id="KW-0472">Membrane</keyword>
<protein>
    <submittedName>
        <fullName evidence="2">Uncharacterized protein</fullName>
    </submittedName>
</protein>
<evidence type="ECO:0000313" key="3">
    <source>
        <dbReference type="Proteomes" id="UP000001694"/>
    </source>
</evidence>
<keyword evidence="1" id="KW-0812">Transmembrane</keyword>
<dbReference type="AlphaFoldDB" id="B1YE42"/>
<evidence type="ECO:0000313" key="2">
    <source>
        <dbReference type="EMBL" id="ACB40055.1"/>
    </source>
</evidence>
<dbReference type="EMBL" id="CP001014">
    <property type="protein sequence ID" value="ACB40055.1"/>
    <property type="molecule type" value="Genomic_DNA"/>
</dbReference>
<reference evidence="2" key="1">
    <citation type="submission" date="2008-03" db="EMBL/GenBank/DDBJ databases">
        <title>Complete sequence of Thermoproteus neutrophilus V24Sta.</title>
        <authorList>
            <consortium name="US DOE Joint Genome Institute"/>
            <person name="Copeland A."/>
            <person name="Lucas S."/>
            <person name="Lapidus A."/>
            <person name="Glavina del Rio T."/>
            <person name="Dalin E."/>
            <person name="Tice H."/>
            <person name="Bruce D."/>
            <person name="Goodwin L."/>
            <person name="Pitluck S."/>
            <person name="Sims D."/>
            <person name="Brettin T."/>
            <person name="Detter J.C."/>
            <person name="Han C."/>
            <person name="Kuske C.R."/>
            <person name="Schmutz J."/>
            <person name="Larimer F."/>
            <person name="Land M."/>
            <person name="Hauser L."/>
            <person name="Kyrpides N."/>
            <person name="Mikhailova N."/>
            <person name="Biddle J.F."/>
            <person name="Zhang Z."/>
            <person name="Fitz-Gibbon S.T."/>
            <person name="Lowe T.M."/>
            <person name="Saltikov C."/>
            <person name="House C.H."/>
            <person name="Richardson P."/>
        </authorList>
    </citation>
    <scope>NUCLEOTIDE SEQUENCE [LARGE SCALE GENOMIC DNA]</scope>
    <source>
        <strain evidence="2">V24Sta</strain>
    </source>
</reference>
<sequence>MRFLLFAALLAAVALAAPTIIITQYIYNNNHYYNSSTLGAGYYFIVTDLDKLPLQHCDVVQQPIEGAPPPYAINIEPGNAAMRQYYCYVACPSQINEILSQFRTATVLDFRRGRINVTSAHPDNPVFILIINTTNGNPIADVYLLRGFTLEARGNLSAYIYGAAPGGYGLFPSYFPLIPGRTALLRYWHEYPCDVDMLAQTGNATIQIEGISQLGFVKNRTLFTISVSNHTVAAFFPTVATIKLPQFRICNMGPQAQISLHPLIELIFQYDLAEIIKGIVIPKNREYTIYLKPNQVYTIILERLQLASLSALGTILIPIIINYYIQKTKNKIYTVLMNHIKYSKYIENFINYLNFLSVPVIILFLLVPLFNIKPLSLPYVIQSIIFINITLSVCYLIIDLLFRRGMTNVFWKAWIFCTFFVIIIYLFIIKISIIFLIIILSPIYLLYKHLITNRLLWFLIPLPYILIVSLNLFLIFLLLLITYFYILFFIAIEPTIPLIINIVPYLVSSYISSIFFLVAFIIVAIVIIIVRTDEGWRLILPDFTFFNYLAFNWIRLHTRKFTYIRIWTRGGHTYKGVPLKFEYDRITLRDRAYGEVVVPVEDIEDVGLQASYGLHLADALLDNDKERFVSVLRRIVDDRSDESARGNARRAAASALLALLGEEKHQIAPNWNLLRREDPALAEGLAALLKTLRTLGEAAEKKVVDFGADRVLTTSSYGKCAYVEDGDARRRFTMFLRCLADNQEETQIQLEELKCNRWSRDKILWLFGLKFCRDYDPILAGVIDKINTFTNIYYLKSEIKLPRLTRWSAKIYACAWRIKDRGTAAKELAMALVVGWFWVFDL</sequence>
<dbReference type="KEGG" id="tne:Tneu_1125"/>
<feature type="transmembrane region" description="Helical" evidence="1">
    <location>
        <begin position="502"/>
        <end position="530"/>
    </location>
</feature>
<evidence type="ECO:0000256" key="1">
    <source>
        <dbReference type="SAM" id="Phobius"/>
    </source>
</evidence>
<name>B1YE42_PYRNV</name>
<feature type="transmembrane region" description="Helical" evidence="1">
    <location>
        <begin position="464"/>
        <end position="490"/>
    </location>
</feature>
<dbReference type="GeneID" id="6166069"/>
<keyword evidence="3" id="KW-1185">Reference proteome</keyword>
<feature type="transmembrane region" description="Helical" evidence="1">
    <location>
        <begin position="304"/>
        <end position="325"/>
    </location>
</feature>
<dbReference type="RefSeq" id="WP_012350474.1">
    <property type="nucleotide sequence ID" value="NC_010525.1"/>
</dbReference>
<gene>
    <name evidence="2" type="ordered locus">Tneu_1125</name>
</gene>
<dbReference type="HOGENOM" id="CLU_352196_0_0_2"/>
<organism evidence="2 3">
    <name type="scientific">Pyrobaculum neutrophilum (strain DSM 2338 / JCM 9278 / NBRC 100436 / V24Sta)</name>
    <name type="common">Thermoproteus neutrophilus</name>
    <dbReference type="NCBI Taxonomy" id="444157"/>
    <lineage>
        <taxon>Archaea</taxon>
        <taxon>Thermoproteota</taxon>
        <taxon>Thermoprotei</taxon>
        <taxon>Thermoproteales</taxon>
        <taxon>Thermoproteaceae</taxon>
        <taxon>Pyrobaculum</taxon>
    </lineage>
</organism>
<feature type="transmembrane region" description="Helical" evidence="1">
    <location>
        <begin position="345"/>
        <end position="367"/>
    </location>
</feature>
<feature type="transmembrane region" description="Helical" evidence="1">
    <location>
        <begin position="379"/>
        <end position="402"/>
    </location>
</feature>
<keyword evidence="1" id="KW-1133">Transmembrane helix</keyword>
<dbReference type="Proteomes" id="UP000001694">
    <property type="component" value="Chromosome"/>
</dbReference>